<gene>
    <name evidence="2" type="ORF">TSACC_3275</name>
</gene>
<dbReference type="EMBL" id="BDCO01000003">
    <property type="protein sequence ID" value="GAT35211.1"/>
    <property type="molecule type" value="Genomic_DNA"/>
</dbReference>
<accession>A0A146GCX9</accession>
<dbReference type="InterPro" id="IPR036514">
    <property type="entry name" value="SGNH_hydro_sf"/>
</dbReference>
<dbReference type="PANTHER" id="PTHR30383">
    <property type="entry name" value="THIOESTERASE 1/PROTEASE 1/LYSOPHOSPHOLIPASE L1"/>
    <property type="match status" value="1"/>
</dbReference>
<reference evidence="3" key="1">
    <citation type="journal article" date="2017" name="Genome Announc.">
        <title>Draft Genome Sequence of Terrimicrobium sacchariphilum NM-5T, a Facultative Anaerobic Soil Bacterium of the Class Spartobacteria.</title>
        <authorList>
            <person name="Qiu Y.L."/>
            <person name="Tourlousse D.M."/>
            <person name="Matsuura N."/>
            <person name="Ohashi A."/>
            <person name="Sekiguchi Y."/>
        </authorList>
    </citation>
    <scope>NUCLEOTIDE SEQUENCE [LARGE SCALE GENOMIC DNA]</scope>
    <source>
        <strain evidence="3">NM-5</strain>
    </source>
</reference>
<dbReference type="STRING" id="690879.TSACC_3275"/>
<name>A0A146GCX9_TERSA</name>
<dbReference type="Proteomes" id="UP000076023">
    <property type="component" value="Unassembled WGS sequence"/>
</dbReference>
<comment type="caution">
    <text evidence="2">The sequence shown here is derived from an EMBL/GenBank/DDBJ whole genome shotgun (WGS) entry which is preliminary data.</text>
</comment>
<dbReference type="Gene3D" id="3.40.50.1110">
    <property type="entry name" value="SGNH hydrolase"/>
    <property type="match status" value="1"/>
</dbReference>
<dbReference type="RefSeq" id="WP_075081043.1">
    <property type="nucleotide sequence ID" value="NZ_BDCO01000003.1"/>
</dbReference>
<dbReference type="PANTHER" id="PTHR30383:SF5">
    <property type="entry name" value="SGNH HYDROLASE-TYPE ESTERASE DOMAIN-CONTAINING PROTEIN"/>
    <property type="match status" value="1"/>
</dbReference>
<feature type="domain" description="SGNH hydrolase-type esterase" evidence="1">
    <location>
        <begin position="21"/>
        <end position="201"/>
    </location>
</feature>
<dbReference type="InParanoid" id="A0A146GCX9"/>
<evidence type="ECO:0000313" key="2">
    <source>
        <dbReference type="EMBL" id="GAT35211.1"/>
    </source>
</evidence>
<organism evidence="2 3">
    <name type="scientific">Terrimicrobium sacchariphilum</name>
    <dbReference type="NCBI Taxonomy" id="690879"/>
    <lineage>
        <taxon>Bacteria</taxon>
        <taxon>Pseudomonadati</taxon>
        <taxon>Verrucomicrobiota</taxon>
        <taxon>Terrimicrobiia</taxon>
        <taxon>Terrimicrobiales</taxon>
        <taxon>Terrimicrobiaceae</taxon>
        <taxon>Terrimicrobium</taxon>
    </lineage>
</organism>
<dbReference type="InterPro" id="IPR051532">
    <property type="entry name" value="Ester_Hydrolysis_Enzymes"/>
</dbReference>
<keyword evidence="3" id="KW-1185">Reference proteome</keyword>
<sequence length="227" mass="25999">MTSETRLAERLRSPEPITWLFAGDSITHGSVHLLEFRNYVQLFEERIRTELRRHFDVVVNTGVGGWRLADILAHREHVIFRFHPTIVSLAIGMNDAAHVPLAEIAEWEAAFSDLLKEILSSGCEALIIHTPPLVDTQSQRPMAQKRLNVPEFCEAIRRQATSHGAILVDHQAFWNERMAANERVVLFSQSDTIHPNTYGHRMMLECLCRELGIWNPNSPLGRLFQFL</sequence>
<dbReference type="Pfam" id="PF13472">
    <property type="entry name" value="Lipase_GDSL_2"/>
    <property type="match status" value="1"/>
</dbReference>
<protein>
    <submittedName>
        <fullName evidence="2">Sialidase-1</fullName>
    </submittedName>
</protein>
<dbReference type="SUPFAM" id="SSF52266">
    <property type="entry name" value="SGNH hydrolase"/>
    <property type="match status" value="1"/>
</dbReference>
<proteinExistence type="predicted"/>
<dbReference type="InterPro" id="IPR013830">
    <property type="entry name" value="SGNH_hydro"/>
</dbReference>
<evidence type="ECO:0000259" key="1">
    <source>
        <dbReference type="Pfam" id="PF13472"/>
    </source>
</evidence>
<dbReference type="AlphaFoldDB" id="A0A146GCX9"/>
<dbReference type="GO" id="GO:0004622">
    <property type="term" value="F:phosphatidylcholine lysophospholipase activity"/>
    <property type="evidence" value="ECO:0007669"/>
    <property type="project" value="TreeGrafter"/>
</dbReference>
<evidence type="ECO:0000313" key="3">
    <source>
        <dbReference type="Proteomes" id="UP000076023"/>
    </source>
</evidence>
<dbReference type="OrthoDB" id="2513075at2"/>